<dbReference type="InterPro" id="IPR036249">
    <property type="entry name" value="Thioredoxin-like_sf"/>
</dbReference>
<evidence type="ECO:0000313" key="8">
    <source>
        <dbReference type="EMBL" id="MFC3684176.1"/>
    </source>
</evidence>
<dbReference type="PANTHER" id="PTHR45694:SF18">
    <property type="entry name" value="GLUTAREDOXIN-1-RELATED"/>
    <property type="match status" value="1"/>
</dbReference>
<dbReference type="InterPro" id="IPR011900">
    <property type="entry name" value="GRX_bact"/>
</dbReference>
<comment type="caution">
    <text evidence="8">The sequence shown here is derived from an EMBL/GenBank/DDBJ whole genome shotgun (WGS) entry which is preliminary data.</text>
</comment>
<dbReference type="RefSeq" id="WP_382173879.1">
    <property type="nucleotide sequence ID" value="NZ_JBHRXX010000005.1"/>
</dbReference>
<dbReference type="NCBIfam" id="TIGR02181">
    <property type="entry name" value="GRX_bact"/>
    <property type="match status" value="1"/>
</dbReference>
<evidence type="ECO:0000256" key="3">
    <source>
        <dbReference type="ARBA" id="ARBA00022982"/>
    </source>
</evidence>
<evidence type="ECO:0000256" key="5">
    <source>
        <dbReference type="ARBA" id="ARBA00023284"/>
    </source>
</evidence>
<comment type="similarity">
    <text evidence="1 6">Belongs to the glutaredoxin family.</text>
</comment>
<keyword evidence="6" id="KW-0963">Cytoplasm</keyword>
<dbReference type="Gene3D" id="3.40.30.10">
    <property type="entry name" value="Glutaredoxin"/>
    <property type="match status" value="1"/>
</dbReference>
<dbReference type="InterPro" id="IPR011767">
    <property type="entry name" value="GLR_AS"/>
</dbReference>
<dbReference type="EMBL" id="JBHRXX010000005">
    <property type="protein sequence ID" value="MFC3684176.1"/>
    <property type="molecule type" value="Genomic_DNA"/>
</dbReference>
<dbReference type="Proteomes" id="UP001595729">
    <property type="component" value="Unassembled WGS sequence"/>
</dbReference>
<organism evidence="8 9">
    <name type="scientific">Hydrogenophaga luteola</name>
    <dbReference type="NCBI Taxonomy" id="1591122"/>
    <lineage>
        <taxon>Bacteria</taxon>
        <taxon>Pseudomonadati</taxon>
        <taxon>Pseudomonadota</taxon>
        <taxon>Betaproteobacteria</taxon>
        <taxon>Burkholderiales</taxon>
        <taxon>Comamonadaceae</taxon>
        <taxon>Hydrogenophaga</taxon>
    </lineage>
</organism>
<dbReference type="InterPro" id="IPR014025">
    <property type="entry name" value="Glutaredoxin_subgr"/>
</dbReference>
<gene>
    <name evidence="8" type="primary">grxC</name>
    <name evidence="8" type="ORF">ACFOPI_11275</name>
</gene>
<dbReference type="PANTHER" id="PTHR45694">
    <property type="entry name" value="GLUTAREDOXIN 2"/>
    <property type="match status" value="1"/>
</dbReference>
<proteinExistence type="inferred from homology"/>
<feature type="domain" description="Glutaredoxin" evidence="7">
    <location>
        <begin position="4"/>
        <end position="64"/>
    </location>
</feature>
<name>A0ABV7W2Z5_9BURK</name>
<evidence type="ECO:0000259" key="7">
    <source>
        <dbReference type="Pfam" id="PF00462"/>
    </source>
</evidence>
<keyword evidence="5 6" id="KW-0676">Redox-active center</keyword>
<reference evidence="9" key="1">
    <citation type="journal article" date="2019" name="Int. J. Syst. Evol. Microbiol.">
        <title>The Global Catalogue of Microorganisms (GCM) 10K type strain sequencing project: providing services to taxonomists for standard genome sequencing and annotation.</title>
        <authorList>
            <consortium name="The Broad Institute Genomics Platform"/>
            <consortium name="The Broad Institute Genome Sequencing Center for Infectious Disease"/>
            <person name="Wu L."/>
            <person name="Ma J."/>
        </authorList>
    </citation>
    <scope>NUCLEOTIDE SEQUENCE [LARGE SCALE GENOMIC DNA]</scope>
    <source>
        <strain evidence="9">KCTC 42501</strain>
    </source>
</reference>
<dbReference type="InterPro" id="IPR002109">
    <property type="entry name" value="Glutaredoxin"/>
</dbReference>
<evidence type="ECO:0000256" key="4">
    <source>
        <dbReference type="ARBA" id="ARBA00023157"/>
    </source>
</evidence>
<dbReference type="CDD" id="cd03418">
    <property type="entry name" value="GRX_GRXb_1_3_like"/>
    <property type="match status" value="1"/>
</dbReference>
<comment type="function">
    <text evidence="6">Has a glutathione-disulfide oxidoreductase activity in the presence of NADPH and glutathione reductase. Reduces low molecular weight disulfides and proteins.</text>
</comment>
<dbReference type="PROSITE" id="PS51354">
    <property type="entry name" value="GLUTAREDOXIN_2"/>
    <property type="match status" value="1"/>
</dbReference>
<dbReference type="Pfam" id="PF00462">
    <property type="entry name" value="Glutaredoxin"/>
    <property type="match status" value="1"/>
</dbReference>
<keyword evidence="3 6" id="KW-0249">Electron transport</keyword>
<keyword evidence="4" id="KW-1015">Disulfide bond</keyword>
<evidence type="ECO:0000256" key="2">
    <source>
        <dbReference type="ARBA" id="ARBA00022448"/>
    </source>
</evidence>
<keyword evidence="9" id="KW-1185">Reference proteome</keyword>
<evidence type="ECO:0000256" key="6">
    <source>
        <dbReference type="RuleBase" id="RU364065"/>
    </source>
</evidence>
<keyword evidence="2 6" id="KW-0813">Transport</keyword>
<accession>A0ABV7W2Z5</accession>
<protein>
    <recommendedName>
        <fullName evidence="6">Glutaredoxin</fullName>
    </recommendedName>
</protein>
<sequence>MAHVKIYSSDYCPYCSRAKALLQQRGVTDYEEIVVDGRPEVRAQMTQLTGRTSVPQIFIGQTHVGGCDDLHALDRQGGLEPLLKA</sequence>
<dbReference type="SUPFAM" id="SSF52833">
    <property type="entry name" value="Thioredoxin-like"/>
    <property type="match status" value="1"/>
</dbReference>
<dbReference type="PRINTS" id="PR00160">
    <property type="entry name" value="GLUTAREDOXIN"/>
</dbReference>
<evidence type="ECO:0000313" key="9">
    <source>
        <dbReference type="Proteomes" id="UP001595729"/>
    </source>
</evidence>
<dbReference type="PROSITE" id="PS00195">
    <property type="entry name" value="GLUTAREDOXIN_1"/>
    <property type="match status" value="1"/>
</dbReference>
<evidence type="ECO:0000256" key="1">
    <source>
        <dbReference type="ARBA" id="ARBA00007787"/>
    </source>
</evidence>